<dbReference type="PROSITE" id="PS50966">
    <property type="entry name" value="ZF_SWIM"/>
    <property type="match status" value="1"/>
</dbReference>
<organism evidence="3 4">
    <name type="scientific">Porites evermanni</name>
    <dbReference type="NCBI Taxonomy" id="104178"/>
    <lineage>
        <taxon>Eukaryota</taxon>
        <taxon>Metazoa</taxon>
        <taxon>Cnidaria</taxon>
        <taxon>Anthozoa</taxon>
        <taxon>Hexacorallia</taxon>
        <taxon>Scleractinia</taxon>
        <taxon>Fungiina</taxon>
        <taxon>Poritidae</taxon>
        <taxon>Porites</taxon>
    </lineage>
</organism>
<dbReference type="Proteomes" id="UP001159427">
    <property type="component" value="Unassembled WGS sequence"/>
</dbReference>
<sequence length="398" mass="45592">MNPSNISTLKIATKVAFNSGMIAILVDEFLPEKYQRYVELNTRFSGGYKRYNESIPKYLQDKPRQFLKPCLERITTAKDIRPQFIKEGEKRGEFVIQSTQTKNTRYNLSFGGTDHDGMPRCSCPDFSCTGFLCKHFFAVFEHRDDWKWDALPKSYRENPYLCLDEKGLSSNPISIDETSPDPDYWLNCNIDDETTITLYAESKKRILQFNFWLADSEIHAGRKLLKKQHPFITGFHSPSIRGNSITPEPSEFIQIINTGVSHWVCLSTIGCPSGTVKKLYNSIRSSCPNKVLLAHASRMLFTKEQSITFVIPPVQEQIGPNDRGIFALAFATSLCQGIPPEEREYDQGLMRWHYVECLEQLATKPFPGHQRLLPPNGKMLVYEVKVFCSCRMPEDGKK</sequence>
<protein>
    <recommendedName>
        <fullName evidence="2">SWIM-type domain-containing protein</fullName>
    </recommendedName>
</protein>
<dbReference type="InterPro" id="IPR038765">
    <property type="entry name" value="Papain-like_cys_pep_sf"/>
</dbReference>
<evidence type="ECO:0000313" key="3">
    <source>
        <dbReference type="EMBL" id="CAH3029041.1"/>
    </source>
</evidence>
<gene>
    <name evidence="3" type="ORF">PEVE_00035404</name>
</gene>
<dbReference type="SUPFAM" id="SSF54001">
    <property type="entry name" value="Cysteine proteinases"/>
    <property type="match status" value="1"/>
</dbReference>
<keyword evidence="1" id="KW-0479">Metal-binding</keyword>
<evidence type="ECO:0000313" key="4">
    <source>
        <dbReference type="Proteomes" id="UP001159427"/>
    </source>
</evidence>
<evidence type="ECO:0000259" key="2">
    <source>
        <dbReference type="PROSITE" id="PS50966"/>
    </source>
</evidence>
<proteinExistence type="predicted"/>
<dbReference type="PANTHER" id="PTHR47456">
    <property type="entry name" value="PHD-TYPE DOMAIN-CONTAINING PROTEIN"/>
    <property type="match status" value="1"/>
</dbReference>
<dbReference type="InterPro" id="IPR007527">
    <property type="entry name" value="Znf_SWIM"/>
</dbReference>
<evidence type="ECO:0000256" key="1">
    <source>
        <dbReference type="PROSITE-ProRule" id="PRU00325"/>
    </source>
</evidence>
<keyword evidence="4" id="KW-1185">Reference proteome</keyword>
<reference evidence="3 4" key="1">
    <citation type="submission" date="2022-05" db="EMBL/GenBank/DDBJ databases">
        <authorList>
            <consortium name="Genoscope - CEA"/>
            <person name="William W."/>
        </authorList>
    </citation>
    <scope>NUCLEOTIDE SEQUENCE [LARGE SCALE GENOMIC DNA]</scope>
</reference>
<comment type="caution">
    <text evidence="3">The sequence shown here is derived from an EMBL/GenBank/DDBJ whole genome shotgun (WGS) entry which is preliminary data.</text>
</comment>
<feature type="domain" description="SWIM-type" evidence="2">
    <location>
        <begin position="106"/>
        <end position="144"/>
    </location>
</feature>
<keyword evidence="1" id="KW-0863">Zinc-finger</keyword>
<dbReference type="Pfam" id="PF04434">
    <property type="entry name" value="SWIM"/>
    <property type="match status" value="1"/>
</dbReference>
<name>A0ABN8MH70_9CNID</name>
<dbReference type="EMBL" id="CALNXI010000548">
    <property type="protein sequence ID" value="CAH3029041.1"/>
    <property type="molecule type" value="Genomic_DNA"/>
</dbReference>
<accession>A0ABN8MH70</accession>
<keyword evidence="1" id="KW-0862">Zinc</keyword>